<name>A0ABW4FLF1_9PSEU</name>
<evidence type="ECO:0000256" key="3">
    <source>
        <dbReference type="ARBA" id="ARBA00022741"/>
    </source>
</evidence>
<comment type="similarity">
    <text evidence="1">Belongs to the ABC transporter superfamily.</text>
</comment>
<keyword evidence="4 6" id="KW-0067">ATP-binding</keyword>
<protein>
    <submittedName>
        <fullName evidence="6">ABC transporter ATP-binding protein</fullName>
    </submittedName>
</protein>
<keyword evidence="2" id="KW-0813">Transport</keyword>
<keyword evidence="7" id="KW-1185">Reference proteome</keyword>
<comment type="caution">
    <text evidence="6">The sequence shown here is derived from an EMBL/GenBank/DDBJ whole genome shotgun (WGS) entry which is preliminary data.</text>
</comment>
<dbReference type="Gene3D" id="3.40.50.300">
    <property type="entry name" value="P-loop containing nucleotide triphosphate hydrolases"/>
    <property type="match status" value="1"/>
</dbReference>
<gene>
    <name evidence="6" type="ORF">ACFSCY_17395</name>
</gene>
<dbReference type="CDD" id="cd03257">
    <property type="entry name" value="ABC_NikE_OppD_transporters"/>
    <property type="match status" value="1"/>
</dbReference>
<dbReference type="SUPFAM" id="SSF52540">
    <property type="entry name" value="P-loop containing nucleoside triphosphate hydrolases"/>
    <property type="match status" value="1"/>
</dbReference>
<sequence length="326" mass="34957">MLEAIDLVKHFPVRGSDALVHALNGVSLSLAAGETLGIVGESGCGKSTLAKVLVRLEDPTSGRVVLDGVDLTELRGRRLRAHRRHIQMVFQDPYSSLDPRQSVGAALDEVLTVHGIGSSDADRTRRVAELLDLVGLSPAFAQRLPHEMSGGQRQRVGIARALAPEPRVLLLDEPVSALDVSVRAEVMNLLVHLRSELQLAYLFISHDVAMVRQISDRVAVMYFGRVVEQGGWKSVLSVHGGDPLHPYTAGLRGAVPVPDPTVAQPLAATVVGEVPNPVAPPSGCPFHPRCPLAEDVCRTALPPLEEIRDEHLAACHVAARSLTGSR</sequence>
<dbReference type="InterPro" id="IPR013563">
    <property type="entry name" value="Oligopep_ABC_C"/>
</dbReference>
<organism evidence="6 7">
    <name type="scientific">Pseudonocardia aurantiaca</name>
    <dbReference type="NCBI Taxonomy" id="75290"/>
    <lineage>
        <taxon>Bacteria</taxon>
        <taxon>Bacillati</taxon>
        <taxon>Actinomycetota</taxon>
        <taxon>Actinomycetes</taxon>
        <taxon>Pseudonocardiales</taxon>
        <taxon>Pseudonocardiaceae</taxon>
        <taxon>Pseudonocardia</taxon>
    </lineage>
</organism>
<dbReference type="GO" id="GO:0005524">
    <property type="term" value="F:ATP binding"/>
    <property type="evidence" value="ECO:0007669"/>
    <property type="project" value="UniProtKB-KW"/>
</dbReference>
<evidence type="ECO:0000259" key="5">
    <source>
        <dbReference type="PROSITE" id="PS50893"/>
    </source>
</evidence>
<dbReference type="SMART" id="SM00382">
    <property type="entry name" value="AAA"/>
    <property type="match status" value="1"/>
</dbReference>
<dbReference type="PANTHER" id="PTHR43776:SF7">
    <property type="entry name" value="D,D-DIPEPTIDE TRANSPORT ATP-BINDING PROTEIN DDPF-RELATED"/>
    <property type="match status" value="1"/>
</dbReference>
<evidence type="ECO:0000313" key="6">
    <source>
        <dbReference type="EMBL" id="MFD1531214.1"/>
    </source>
</evidence>
<reference evidence="7" key="1">
    <citation type="journal article" date="2019" name="Int. J. Syst. Evol. Microbiol.">
        <title>The Global Catalogue of Microorganisms (GCM) 10K type strain sequencing project: providing services to taxonomists for standard genome sequencing and annotation.</title>
        <authorList>
            <consortium name="The Broad Institute Genomics Platform"/>
            <consortium name="The Broad Institute Genome Sequencing Center for Infectious Disease"/>
            <person name="Wu L."/>
            <person name="Ma J."/>
        </authorList>
    </citation>
    <scope>NUCLEOTIDE SEQUENCE [LARGE SCALE GENOMIC DNA]</scope>
    <source>
        <strain evidence="7">JCM 12165</strain>
    </source>
</reference>
<dbReference type="Pfam" id="PF08352">
    <property type="entry name" value="oligo_HPY"/>
    <property type="match status" value="1"/>
</dbReference>
<dbReference type="PROSITE" id="PS50893">
    <property type="entry name" value="ABC_TRANSPORTER_2"/>
    <property type="match status" value="1"/>
</dbReference>
<evidence type="ECO:0000256" key="4">
    <source>
        <dbReference type="ARBA" id="ARBA00022840"/>
    </source>
</evidence>
<proteinExistence type="inferred from homology"/>
<feature type="domain" description="ABC transporter" evidence="5">
    <location>
        <begin position="2"/>
        <end position="248"/>
    </location>
</feature>
<dbReference type="PROSITE" id="PS00211">
    <property type="entry name" value="ABC_TRANSPORTER_1"/>
    <property type="match status" value="1"/>
</dbReference>
<keyword evidence="3" id="KW-0547">Nucleotide-binding</keyword>
<evidence type="ECO:0000313" key="7">
    <source>
        <dbReference type="Proteomes" id="UP001597145"/>
    </source>
</evidence>
<dbReference type="InterPro" id="IPR050319">
    <property type="entry name" value="ABC_transp_ATP-bind"/>
</dbReference>
<dbReference type="NCBIfam" id="TIGR01727">
    <property type="entry name" value="oligo_HPY"/>
    <property type="match status" value="1"/>
</dbReference>
<dbReference type="RefSeq" id="WP_343973704.1">
    <property type="nucleotide sequence ID" value="NZ_BAAAJG010000004.1"/>
</dbReference>
<evidence type="ECO:0000256" key="1">
    <source>
        <dbReference type="ARBA" id="ARBA00005417"/>
    </source>
</evidence>
<dbReference type="Pfam" id="PF00005">
    <property type="entry name" value="ABC_tran"/>
    <property type="match status" value="1"/>
</dbReference>
<dbReference type="EMBL" id="JBHUCP010000010">
    <property type="protein sequence ID" value="MFD1531214.1"/>
    <property type="molecule type" value="Genomic_DNA"/>
</dbReference>
<dbReference type="PANTHER" id="PTHR43776">
    <property type="entry name" value="TRANSPORT ATP-BINDING PROTEIN"/>
    <property type="match status" value="1"/>
</dbReference>
<evidence type="ECO:0000256" key="2">
    <source>
        <dbReference type="ARBA" id="ARBA00022448"/>
    </source>
</evidence>
<dbReference type="InterPro" id="IPR027417">
    <property type="entry name" value="P-loop_NTPase"/>
</dbReference>
<dbReference type="InterPro" id="IPR003593">
    <property type="entry name" value="AAA+_ATPase"/>
</dbReference>
<dbReference type="InterPro" id="IPR003439">
    <property type="entry name" value="ABC_transporter-like_ATP-bd"/>
</dbReference>
<accession>A0ABW4FLF1</accession>
<dbReference type="InterPro" id="IPR017871">
    <property type="entry name" value="ABC_transporter-like_CS"/>
</dbReference>
<dbReference type="Proteomes" id="UP001597145">
    <property type="component" value="Unassembled WGS sequence"/>
</dbReference>